<sequence length="286" mass="33809">MVAIKRLEVDKVKWILLGIGKKDKEMLFGYNTFKLYYNTLANAKTFQEKRDLIELGKFLKSEFLKSDLVIYNDITLAFILDKEFYLKIFENSLDHKFFVKGPLMTDEFGLLKYFVEVGPDLILSIDVENIILEFALFTSGETLKPVLYLFEKWQHLIKSESILDHLMHMAVKNDNHRLINILLHRTKIRLIKPVSPQHEHQILSRMKLVLKSSRYLRPTYFQKYPNFEIDEPLLDQHIMEALGNPIDRIRFTSFEIDSDTKIIQDIMGNMTDHKYIIQDSIDLNLF</sequence>
<name>A0A8J4PU99_9MYCE</name>
<proteinExistence type="predicted"/>
<evidence type="ECO:0000313" key="2">
    <source>
        <dbReference type="Proteomes" id="UP000695562"/>
    </source>
</evidence>
<keyword evidence="2" id="KW-1185">Reference proteome</keyword>
<protein>
    <submittedName>
        <fullName evidence="1">Uncharacterized protein</fullName>
    </submittedName>
</protein>
<dbReference type="Proteomes" id="UP000695562">
    <property type="component" value="Unassembled WGS sequence"/>
</dbReference>
<gene>
    <name evidence="1" type="ORF">CYY_009046</name>
</gene>
<evidence type="ECO:0000313" key="1">
    <source>
        <dbReference type="EMBL" id="KAF2069641.1"/>
    </source>
</evidence>
<accession>A0A8J4PU99</accession>
<reference evidence="1" key="1">
    <citation type="submission" date="2020-01" db="EMBL/GenBank/DDBJ databases">
        <title>Development of genomics and gene disruption for Polysphondylium violaceum indicates a role for the polyketide synthase stlB in stalk morphogenesis.</title>
        <authorList>
            <person name="Narita B."/>
            <person name="Kawabe Y."/>
            <person name="Kin K."/>
            <person name="Saito T."/>
            <person name="Gibbs R."/>
            <person name="Kuspa A."/>
            <person name="Muzny D."/>
            <person name="Queller D."/>
            <person name="Richards S."/>
            <person name="Strassman J."/>
            <person name="Sucgang R."/>
            <person name="Worley K."/>
            <person name="Schaap P."/>
        </authorList>
    </citation>
    <scope>NUCLEOTIDE SEQUENCE</scope>
    <source>
        <strain evidence="1">QSvi11</strain>
    </source>
</reference>
<dbReference type="AlphaFoldDB" id="A0A8J4PU99"/>
<dbReference type="EMBL" id="AJWJ01000624">
    <property type="protein sequence ID" value="KAF2069641.1"/>
    <property type="molecule type" value="Genomic_DNA"/>
</dbReference>
<organism evidence="1 2">
    <name type="scientific">Polysphondylium violaceum</name>
    <dbReference type="NCBI Taxonomy" id="133409"/>
    <lineage>
        <taxon>Eukaryota</taxon>
        <taxon>Amoebozoa</taxon>
        <taxon>Evosea</taxon>
        <taxon>Eumycetozoa</taxon>
        <taxon>Dictyostelia</taxon>
        <taxon>Dictyosteliales</taxon>
        <taxon>Dictyosteliaceae</taxon>
        <taxon>Polysphondylium</taxon>
    </lineage>
</organism>
<comment type="caution">
    <text evidence="1">The sequence shown here is derived from an EMBL/GenBank/DDBJ whole genome shotgun (WGS) entry which is preliminary data.</text>
</comment>